<sequence>MLNSLKARLEARKHDGNLDSGDVVQTVILIAGFVIVAILVVVWLGTAIMNKGVDAGKCIESSNTYTNTVGSCDGSQGSASDDNSFTKDGGYQERYGNTDED</sequence>
<name>A0ABT9NMK2_9ACTN</name>
<keyword evidence="2" id="KW-0472">Membrane</keyword>
<dbReference type="RefSeq" id="WP_068117335.1">
    <property type="nucleotide sequence ID" value="NZ_CCXJ01000082.1"/>
</dbReference>
<feature type="region of interest" description="Disordered" evidence="1">
    <location>
        <begin position="70"/>
        <end position="101"/>
    </location>
</feature>
<feature type="transmembrane region" description="Helical" evidence="2">
    <location>
        <begin position="23"/>
        <end position="44"/>
    </location>
</feature>
<organism evidence="3 4">
    <name type="scientific">Nocardioides massiliensis</name>
    <dbReference type="NCBI Taxonomy" id="1325935"/>
    <lineage>
        <taxon>Bacteria</taxon>
        <taxon>Bacillati</taxon>
        <taxon>Actinomycetota</taxon>
        <taxon>Actinomycetes</taxon>
        <taxon>Propionibacteriales</taxon>
        <taxon>Nocardioidaceae</taxon>
        <taxon>Nocardioides</taxon>
    </lineage>
</organism>
<proteinExistence type="predicted"/>
<evidence type="ECO:0000256" key="1">
    <source>
        <dbReference type="SAM" id="MobiDB-lite"/>
    </source>
</evidence>
<evidence type="ECO:0000256" key="2">
    <source>
        <dbReference type="SAM" id="Phobius"/>
    </source>
</evidence>
<accession>A0ABT9NMK2</accession>
<evidence type="ECO:0008006" key="5">
    <source>
        <dbReference type="Google" id="ProtNLM"/>
    </source>
</evidence>
<keyword evidence="2" id="KW-1133">Transmembrane helix</keyword>
<comment type="caution">
    <text evidence="3">The sequence shown here is derived from an EMBL/GenBank/DDBJ whole genome shotgun (WGS) entry which is preliminary data.</text>
</comment>
<feature type="compositionally biased region" description="Polar residues" evidence="1">
    <location>
        <begin position="70"/>
        <end position="83"/>
    </location>
</feature>
<evidence type="ECO:0000313" key="3">
    <source>
        <dbReference type="EMBL" id="MDP9821060.1"/>
    </source>
</evidence>
<reference evidence="3 4" key="1">
    <citation type="submission" date="2023-07" db="EMBL/GenBank/DDBJ databases">
        <title>Sequencing the genomes of 1000 actinobacteria strains.</title>
        <authorList>
            <person name="Klenk H.-P."/>
        </authorList>
    </citation>
    <scope>NUCLEOTIDE SEQUENCE [LARGE SCALE GENOMIC DNA]</scope>
    <source>
        <strain evidence="3 4">GD13</strain>
    </source>
</reference>
<dbReference type="Proteomes" id="UP001240447">
    <property type="component" value="Unassembled WGS sequence"/>
</dbReference>
<protein>
    <recommendedName>
        <fullName evidence="5">Class III signal peptide-containing protein</fullName>
    </recommendedName>
</protein>
<evidence type="ECO:0000313" key="4">
    <source>
        <dbReference type="Proteomes" id="UP001240447"/>
    </source>
</evidence>
<gene>
    <name evidence="3" type="ORF">J2S59_000869</name>
</gene>
<keyword evidence="2" id="KW-0812">Transmembrane</keyword>
<keyword evidence="4" id="KW-1185">Reference proteome</keyword>
<dbReference type="EMBL" id="JAUSQM010000001">
    <property type="protein sequence ID" value="MDP9821060.1"/>
    <property type="molecule type" value="Genomic_DNA"/>
</dbReference>